<protein>
    <submittedName>
        <fullName evidence="2">Uncharacterized protein</fullName>
    </submittedName>
</protein>
<reference evidence="3" key="2">
    <citation type="journal article" date="2018" name="Plant J.">
        <title>The Sorghum bicolor reference genome: improved assembly, gene annotations, a transcriptome atlas, and signatures of genome organization.</title>
        <authorList>
            <person name="McCormick R.F."/>
            <person name="Truong S.K."/>
            <person name="Sreedasyam A."/>
            <person name="Jenkins J."/>
            <person name="Shu S."/>
            <person name="Sims D."/>
            <person name="Kennedy M."/>
            <person name="Amirebrahimi M."/>
            <person name="Weers B.D."/>
            <person name="McKinley B."/>
            <person name="Mattison A."/>
            <person name="Morishige D.T."/>
            <person name="Grimwood J."/>
            <person name="Schmutz J."/>
            <person name="Mullet J.E."/>
        </authorList>
    </citation>
    <scope>NUCLEOTIDE SEQUENCE [LARGE SCALE GENOMIC DNA]</scope>
    <source>
        <strain evidence="3">cv. BTx623</strain>
    </source>
</reference>
<dbReference type="Gramene" id="KXG33536">
    <property type="protein sequence ID" value="KXG33536"/>
    <property type="gene ID" value="SORBI_3003G320400"/>
</dbReference>
<keyword evidence="3" id="KW-1185">Reference proteome</keyword>
<name>A0A1B6Q6J2_SORBI</name>
<reference evidence="2 3" key="1">
    <citation type="journal article" date="2009" name="Nature">
        <title>The Sorghum bicolor genome and the diversification of grasses.</title>
        <authorList>
            <person name="Paterson A.H."/>
            <person name="Bowers J.E."/>
            <person name="Bruggmann R."/>
            <person name="Dubchak I."/>
            <person name="Grimwood J."/>
            <person name="Gundlach H."/>
            <person name="Haberer G."/>
            <person name="Hellsten U."/>
            <person name="Mitros T."/>
            <person name="Poliakov A."/>
            <person name="Schmutz J."/>
            <person name="Spannagl M."/>
            <person name="Tang H."/>
            <person name="Wang X."/>
            <person name="Wicker T."/>
            <person name="Bharti A.K."/>
            <person name="Chapman J."/>
            <person name="Feltus F.A."/>
            <person name="Gowik U."/>
            <person name="Grigoriev I.V."/>
            <person name="Lyons E."/>
            <person name="Maher C.A."/>
            <person name="Martis M."/>
            <person name="Narechania A."/>
            <person name="Otillar R.P."/>
            <person name="Penning B.W."/>
            <person name="Salamov A.A."/>
            <person name="Wang Y."/>
            <person name="Zhang L."/>
            <person name="Carpita N.C."/>
            <person name="Freeling M."/>
            <person name="Gingle A.R."/>
            <person name="Hash C.T."/>
            <person name="Keller B."/>
            <person name="Klein P."/>
            <person name="Kresovich S."/>
            <person name="McCann M.C."/>
            <person name="Ming R."/>
            <person name="Peterson D.G."/>
            <person name="Mehboob-ur-Rahman"/>
            <person name="Ware D."/>
            <person name="Westhoff P."/>
            <person name="Mayer K.F."/>
            <person name="Messing J."/>
            <person name="Rokhsar D.S."/>
        </authorList>
    </citation>
    <scope>NUCLEOTIDE SEQUENCE [LARGE SCALE GENOMIC DNA]</scope>
    <source>
        <strain evidence="3">cv. BTx623</strain>
    </source>
</reference>
<gene>
    <name evidence="2" type="ORF">SORBI_3003G320400</name>
</gene>
<evidence type="ECO:0000256" key="1">
    <source>
        <dbReference type="SAM" id="MobiDB-lite"/>
    </source>
</evidence>
<feature type="region of interest" description="Disordered" evidence="1">
    <location>
        <begin position="1"/>
        <end position="29"/>
    </location>
</feature>
<accession>A0A1B6Q6J2</accession>
<dbReference type="EMBL" id="CM000762">
    <property type="protein sequence ID" value="KXG33536.1"/>
    <property type="molecule type" value="Genomic_DNA"/>
</dbReference>
<evidence type="ECO:0000313" key="2">
    <source>
        <dbReference type="EMBL" id="KXG33536.1"/>
    </source>
</evidence>
<organism evidence="2 3">
    <name type="scientific">Sorghum bicolor</name>
    <name type="common">Sorghum</name>
    <name type="synonym">Sorghum vulgare</name>
    <dbReference type="NCBI Taxonomy" id="4558"/>
    <lineage>
        <taxon>Eukaryota</taxon>
        <taxon>Viridiplantae</taxon>
        <taxon>Streptophyta</taxon>
        <taxon>Embryophyta</taxon>
        <taxon>Tracheophyta</taxon>
        <taxon>Spermatophyta</taxon>
        <taxon>Magnoliopsida</taxon>
        <taxon>Liliopsida</taxon>
        <taxon>Poales</taxon>
        <taxon>Poaceae</taxon>
        <taxon>PACMAD clade</taxon>
        <taxon>Panicoideae</taxon>
        <taxon>Andropogonodae</taxon>
        <taxon>Andropogoneae</taxon>
        <taxon>Sorghinae</taxon>
        <taxon>Sorghum</taxon>
    </lineage>
</organism>
<evidence type="ECO:0000313" key="3">
    <source>
        <dbReference type="Proteomes" id="UP000000768"/>
    </source>
</evidence>
<sequence>MGPRGLRRSKTWDLRRRRRGGRDREELATERDLSLSDRDTCRLRTQRPDRCACLLPARVCAVAKARTTCCSHGVRHFA</sequence>
<feature type="compositionally biased region" description="Basic residues" evidence="1">
    <location>
        <begin position="1"/>
        <end position="21"/>
    </location>
</feature>
<dbReference type="Proteomes" id="UP000000768">
    <property type="component" value="Chromosome 3"/>
</dbReference>
<dbReference type="AlphaFoldDB" id="A0A1B6Q6J2"/>
<proteinExistence type="predicted"/>
<dbReference type="InParanoid" id="A0A1B6Q6J2"/>